<proteinExistence type="predicted"/>
<name>A0AAV0VE22_9STRA</name>
<evidence type="ECO:0008006" key="3">
    <source>
        <dbReference type="Google" id="ProtNLM"/>
    </source>
</evidence>
<gene>
    <name evidence="1" type="ORF">PDE001_LOCUS11366</name>
</gene>
<dbReference type="EMBL" id="CANTFM010002497">
    <property type="protein sequence ID" value="CAI5746370.1"/>
    <property type="molecule type" value="Genomic_DNA"/>
</dbReference>
<dbReference type="Proteomes" id="UP001162029">
    <property type="component" value="Unassembled WGS sequence"/>
</dbReference>
<reference evidence="1" key="1">
    <citation type="submission" date="2022-12" db="EMBL/GenBank/DDBJ databases">
        <authorList>
            <person name="Webb A."/>
        </authorList>
    </citation>
    <scope>NUCLEOTIDE SEQUENCE</scope>
    <source>
        <strain evidence="1">Pd1</strain>
    </source>
</reference>
<evidence type="ECO:0000313" key="2">
    <source>
        <dbReference type="Proteomes" id="UP001162029"/>
    </source>
</evidence>
<sequence>MNYAFDCILGIPWLARYQPQIDWLARSVKRRSGFDVTCAVFIDTGSGLDFSCNHERDMDVVEQEFPHNDTVVEQGFPHKTSVVEQELPHEKTVVEQGPPYHETTATSSIYGTVEDCTPVGACYVIEYVDGTPQRRRVLEVASPPRDASSITRLPGLSWKHFLCDLKDDGIEQVCLITDETIDSISTVSDGELPSHPPGAEPKLAREERFATQSWDALCDSGNPVYNIAREFADVFPDKIPAELSADRGVQHEIDLVPGSKYCVTRQWPPNQGN</sequence>
<keyword evidence="2" id="KW-1185">Reference proteome</keyword>
<organism evidence="1 2">
    <name type="scientific">Peronospora destructor</name>
    <dbReference type="NCBI Taxonomy" id="86335"/>
    <lineage>
        <taxon>Eukaryota</taxon>
        <taxon>Sar</taxon>
        <taxon>Stramenopiles</taxon>
        <taxon>Oomycota</taxon>
        <taxon>Peronosporomycetes</taxon>
        <taxon>Peronosporales</taxon>
        <taxon>Peronosporaceae</taxon>
        <taxon>Peronospora</taxon>
    </lineage>
</organism>
<dbReference type="AlphaFoldDB" id="A0AAV0VE22"/>
<evidence type="ECO:0000313" key="1">
    <source>
        <dbReference type="EMBL" id="CAI5746370.1"/>
    </source>
</evidence>
<accession>A0AAV0VE22</accession>
<protein>
    <recommendedName>
        <fullName evidence="3">Polyprotein</fullName>
    </recommendedName>
</protein>
<comment type="caution">
    <text evidence="1">The sequence shown here is derived from an EMBL/GenBank/DDBJ whole genome shotgun (WGS) entry which is preliminary data.</text>
</comment>